<accession>A0A6J1C9K8</accession>
<dbReference type="GeneID" id="111008713"/>
<dbReference type="Gene3D" id="2.30.30.1190">
    <property type="match status" value="2"/>
</dbReference>
<dbReference type="RefSeq" id="XP_022137178.1">
    <property type="nucleotide sequence ID" value="XM_022281486.1"/>
</dbReference>
<reference evidence="9" key="1">
    <citation type="submission" date="2025-08" db="UniProtKB">
        <authorList>
            <consortium name="RefSeq"/>
        </authorList>
    </citation>
    <scope>IDENTIFICATION</scope>
    <source>
        <strain evidence="9">OHB3-1</strain>
    </source>
</reference>
<evidence type="ECO:0000256" key="4">
    <source>
        <dbReference type="ARBA" id="ARBA00023125"/>
    </source>
</evidence>
<feature type="zinc finger region" description="C3H1-type" evidence="5">
    <location>
        <begin position="183"/>
        <end position="211"/>
    </location>
</feature>
<dbReference type="InterPro" id="IPR000571">
    <property type="entry name" value="Znf_CCCH"/>
</dbReference>
<feature type="domain" description="C3H1-type" evidence="7">
    <location>
        <begin position="183"/>
        <end position="211"/>
    </location>
</feature>
<dbReference type="OrthoDB" id="411372at2759"/>
<feature type="zinc finger region" description="C3H1-type" evidence="5">
    <location>
        <begin position="354"/>
        <end position="382"/>
    </location>
</feature>
<feature type="zinc finger region" description="C3H1-type" evidence="5">
    <location>
        <begin position="400"/>
        <end position="428"/>
    </location>
</feature>
<organism evidence="8 9">
    <name type="scientific">Momordica charantia</name>
    <name type="common">Bitter gourd</name>
    <name type="synonym">Balsam pear</name>
    <dbReference type="NCBI Taxonomy" id="3673"/>
    <lineage>
        <taxon>Eukaryota</taxon>
        <taxon>Viridiplantae</taxon>
        <taxon>Streptophyta</taxon>
        <taxon>Embryophyta</taxon>
        <taxon>Tracheophyta</taxon>
        <taxon>Spermatophyta</taxon>
        <taxon>Magnoliopsida</taxon>
        <taxon>eudicotyledons</taxon>
        <taxon>Gunneridae</taxon>
        <taxon>Pentapetalae</taxon>
        <taxon>rosids</taxon>
        <taxon>fabids</taxon>
        <taxon>Cucurbitales</taxon>
        <taxon>Cucurbitaceae</taxon>
        <taxon>Momordiceae</taxon>
        <taxon>Momordica</taxon>
    </lineage>
</organism>
<dbReference type="Pfam" id="PF00642">
    <property type="entry name" value="zf-CCCH"/>
    <property type="match status" value="5"/>
</dbReference>
<dbReference type="KEGG" id="mcha:111008713"/>
<dbReference type="Proteomes" id="UP000504603">
    <property type="component" value="Unplaced"/>
</dbReference>
<feature type="compositionally biased region" description="Low complexity" evidence="6">
    <location>
        <begin position="18"/>
        <end position="28"/>
    </location>
</feature>
<name>A0A6J1C9K8_MOMCH</name>
<dbReference type="PROSITE" id="PS50103">
    <property type="entry name" value="ZF_C3H1"/>
    <property type="match status" value="5"/>
</dbReference>
<keyword evidence="4" id="KW-0238">DNA-binding</keyword>
<keyword evidence="3 5" id="KW-0862">Zinc</keyword>
<feature type="compositionally biased region" description="Basic and acidic residues" evidence="6">
    <location>
        <begin position="90"/>
        <end position="102"/>
    </location>
</feature>
<evidence type="ECO:0000256" key="2">
    <source>
        <dbReference type="ARBA" id="ARBA00022771"/>
    </source>
</evidence>
<dbReference type="GO" id="GO:0003729">
    <property type="term" value="F:mRNA binding"/>
    <property type="evidence" value="ECO:0007669"/>
    <property type="project" value="TreeGrafter"/>
</dbReference>
<feature type="zinc finger region" description="C3H1-type" evidence="5">
    <location>
        <begin position="229"/>
        <end position="257"/>
    </location>
</feature>
<keyword evidence="8" id="KW-1185">Reference proteome</keyword>
<feature type="zinc finger region" description="C3H1-type" evidence="5">
    <location>
        <begin position="136"/>
        <end position="164"/>
    </location>
</feature>
<evidence type="ECO:0000313" key="9">
    <source>
        <dbReference type="RefSeq" id="XP_022137178.1"/>
    </source>
</evidence>
<feature type="compositionally biased region" description="Polar residues" evidence="6">
    <location>
        <begin position="1"/>
        <end position="11"/>
    </location>
</feature>
<feature type="region of interest" description="Disordered" evidence="6">
    <location>
        <begin position="1"/>
        <end position="125"/>
    </location>
</feature>
<dbReference type="SUPFAM" id="SSF90229">
    <property type="entry name" value="CCCH zinc finger"/>
    <property type="match status" value="4"/>
</dbReference>
<dbReference type="GO" id="GO:0008270">
    <property type="term" value="F:zinc ion binding"/>
    <property type="evidence" value="ECO:0007669"/>
    <property type="project" value="UniProtKB-KW"/>
</dbReference>
<protein>
    <submittedName>
        <fullName evidence="9">Zinc finger CCCH domain-containing protein 43</fullName>
    </submittedName>
</protein>
<evidence type="ECO:0000313" key="8">
    <source>
        <dbReference type="Proteomes" id="UP000504603"/>
    </source>
</evidence>
<evidence type="ECO:0000256" key="5">
    <source>
        <dbReference type="PROSITE-ProRule" id="PRU00723"/>
    </source>
</evidence>
<feature type="domain" description="C3H1-type" evidence="7">
    <location>
        <begin position="400"/>
        <end position="428"/>
    </location>
</feature>
<feature type="domain" description="C3H1-type" evidence="7">
    <location>
        <begin position="354"/>
        <end position="382"/>
    </location>
</feature>
<dbReference type="AlphaFoldDB" id="A0A6J1C9K8"/>
<dbReference type="GO" id="GO:0003677">
    <property type="term" value="F:DNA binding"/>
    <property type="evidence" value="ECO:0007669"/>
    <property type="project" value="UniProtKB-KW"/>
</dbReference>
<dbReference type="PANTHER" id="PTHR12506:SF20">
    <property type="entry name" value="ZINC FINGER CCCH DOMAIN-CONTAINING PROTEIN 67"/>
    <property type="match status" value="1"/>
</dbReference>
<keyword evidence="2 5" id="KW-0863">Zinc-finger</keyword>
<gene>
    <name evidence="9" type="primary">LOC111008713</name>
</gene>
<dbReference type="InterPro" id="IPR050974">
    <property type="entry name" value="Plant_ZF_CCCH"/>
</dbReference>
<feature type="compositionally biased region" description="Basic and acidic residues" evidence="6">
    <location>
        <begin position="44"/>
        <end position="67"/>
    </location>
</feature>
<sequence>MEPSEAVSTPNHSEDTTSGSQSSQLHSSVLDPAPFDAQYVATDDPIRAELQKLDLKDEKEEVVKDYDEGGEWEGETNPGEGEGEGNATQKIDESDRDRSIKNDDDDEEVDAGDGDGSEVEKRRERWGKNNHQYPVRPEAEDCAFYLKTGTCKFGSFCKFNHPVRKRNQAVSEKLKHEDDSVGQASKTECKYYSRTGGCKFGKACRYNHTRPKALANPILELNFLGLPIRPDEKECPYYMRTGSCKYGANCRFNHPDPTTVAIPESPSGYNNGVPLQGAPQPQITSWTSPRVLNETTFVPAMISPSQDSEWNAYQAPIYPSDLSVLPPPTYVMNNLASDTDLYPSHQQLEEYPERPGQPECSYFLKTGDCKFKSLCKYHHPKNRNAKLTTCTLNDKGLPLRPDQNICTYYSRYGICKFGPSCKFDHPILPASSTVSEPEQQPHYGNFSTIEGAEMAGGGSRNSTTVEQSA</sequence>
<feature type="domain" description="C3H1-type" evidence="7">
    <location>
        <begin position="229"/>
        <end position="257"/>
    </location>
</feature>
<dbReference type="InterPro" id="IPR036855">
    <property type="entry name" value="Znf_CCCH_sf"/>
</dbReference>
<dbReference type="PANTHER" id="PTHR12506">
    <property type="entry name" value="PROTEIN PHOSPHATASE RELATED"/>
    <property type="match status" value="1"/>
</dbReference>
<feature type="domain" description="C3H1-type" evidence="7">
    <location>
        <begin position="136"/>
        <end position="164"/>
    </location>
</feature>
<keyword evidence="1 5" id="KW-0479">Metal-binding</keyword>
<dbReference type="SMART" id="SM00356">
    <property type="entry name" value="ZnF_C3H1"/>
    <property type="match status" value="5"/>
</dbReference>
<dbReference type="Gene3D" id="4.10.1000.10">
    <property type="entry name" value="Zinc finger, CCCH-type"/>
    <property type="match status" value="2"/>
</dbReference>
<evidence type="ECO:0000259" key="7">
    <source>
        <dbReference type="PROSITE" id="PS50103"/>
    </source>
</evidence>
<evidence type="ECO:0000256" key="3">
    <source>
        <dbReference type="ARBA" id="ARBA00022833"/>
    </source>
</evidence>
<evidence type="ECO:0000256" key="1">
    <source>
        <dbReference type="ARBA" id="ARBA00022723"/>
    </source>
</evidence>
<proteinExistence type="predicted"/>
<evidence type="ECO:0000256" key="6">
    <source>
        <dbReference type="SAM" id="MobiDB-lite"/>
    </source>
</evidence>
<feature type="compositionally biased region" description="Acidic residues" evidence="6">
    <location>
        <begin position="103"/>
        <end position="117"/>
    </location>
</feature>